<proteinExistence type="predicted"/>
<evidence type="ECO:0000313" key="1">
    <source>
        <dbReference type="EMBL" id="KKN72275.1"/>
    </source>
</evidence>
<reference evidence="1" key="1">
    <citation type="journal article" date="2015" name="Nature">
        <title>Complex archaea that bridge the gap between prokaryotes and eukaryotes.</title>
        <authorList>
            <person name="Spang A."/>
            <person name="Saw J.H."/>
            <person name="Jorgensen S.L."/>
            <person name="Zaremba-Niedzwiedzka K."/>
            <person name="Martijn J."/>
            <person name="Lind A.E."/>
            <person name="van Eijk R."/>
            <person name="Schleper C."/>
            <person name="Guy L."/>
            <person name="Ettema T.J."/>
        </authorList>
    </citation>
    <scope>NUCLEOTIDE SEQUENCE</scope>
</reference>
<sequence>MAIHTIEVTSVSRRFVEVECPVDDEALAEKTAMDYVDGGCEEMDGVVQSCTHPAIVEYEHVGAKSGG</sequence>
<comment type="caution">
    <text evidence="1">The sequence shown here is derived from an EMBL/GenBank/DDBJ whole genome shotgun (WGS) entry which is preliminary data.</text>
</comment>
<name>A0A0F9STK9_9ZZZZ</name>
<organism evidence="1">
    <name type="scientific">marine sediment metagenome</name>
    <dbReference type="NCBI Taxonomy" id="412755"/>
    <lineage>
        <taxon>unclassified sequences</taxon>
        <taxon>metagenomes</taxon>
        <taxon>ecological metagenomes</taxon>
    </lineage>
</organism>
<protein>
    <submittedName>
        <fullName evidence="1">Uncharacterized protein</fullName>
    </submittedName>
</protein>
<dbReference type="EMBL" id="LAZR01000365">
    <property type="protein sequence ID" value="KKN72275.1"/>
    <property type="molecule type" value="Genomic_DNA"/>
</dbReference>
<gene>
    <name evidence="1" type="ORF">LCGC14_0412260</name>
</gene>
<accession>A0A0F9STK9</accession>
<dbReference type="AlphaFoldDB" id="A0A0F9STK9"/>